<evidence type="ECO:0000313" key="3">
    <source>
        <dbReference type="EMBL" id="PNY15640.1"/>
    </source>
</evidence>
<name>A0A2K3LA82_TRIPR</name>
<evidence type="ECO:0000313" key="1">
    <source>
        <dbReference type="EMBL" id="PNX74083.1"/>
    </source>
</evidence>
<reference evidence="2 4" key="2">
    <citation type="journal article" date="2017" name="Front. Plant Sci.">
        <title>Gene Classification and Mining of Molecular Markers Useful in Red Clover (Trifolium pratense) Breeding.</title>
        <authorList>
            <person name="Istvanek J."/>
            <person name="Dluhosova J."/>
            <person name="Dluhos P."/>
            <person name="Patkova L."/>
            <person name="Nedelnik J."/>
            <person name="Repkova J."/>
        </authorList>
    </citation>
    <scope>NUCLEOTIDE SEQUENCE [LARGE SCALE GENOMIC DNA]</scope>
    <source>
        <strain evidence="4">cv. Tatra</strain>
        <tissue evidence="2">Young leaves</tissue>
    </source>
</reference>
<organism evidence="2 4">
    <name type="scientific">Trifolium pratense</name>
    <name type="common">Red clover</name>
    <dbReference type="NCBI Taxonomy" id="57577"/>
    <lineage>
        <taxon>Eukaryota</taxon>
        <taxon>Viridiplantae</taxon>
        <taxon>Streptophyta</taxon>
        <taxon>Embryophyta</taxon>
        <taxon>Tracheophyta</taxon>
        <taxon>Spermatophyta</taxon>
        <taxon>Magnoliopsida</taxon>
        <taxon>eudicotyledons</taxon>
        <taxon>Gunneridae</taxon>
        <taxon>Pentapetalae</taxon>
        <taxon>rosids</taxon>
        <taxon>fabids</taxon>
        <taxon>Fabales</taxon>
        <taxon>Fabaceae</taxon>
        <taxon>Papilionoideae</taxon>
        <taxon>50 kb inversion clade</taxon>
        <taxon>NPAAA clade</taxon>
        <taxon>Hologalegina</taxon>
        <taxon>IRL clade</taxon>
        <taxon>Trifolieae</taxon>
        <taxon>Trifolium</taxon>
    </lineage>
</organism>
<reference evidence="2 4" key="1">
    <citation type="journal article" date="2014" name="Am. J. Bot.">
        <title>Genome assembly and annotation for red clover (Trifolium pratense; Fabaceae).</title>
        <authorList>
            <person name="Istvanek J."/>
            <person name="Jaros M."/>
            <person name="Krenek A."/>
            <person name="Repkova J."/>
        </authorList>
    </citation>
    <scope>NUCLEOTIDE SEQUENCE [LARGE SCALE GENOMIC DNA]</scope>
    <source>
        <strain evidence="4">cv. Tatra</strain>
        <tissue evidence="2">Young leaves</tissue>
    </source>
</reference>
<comment type="caution">
    <text evidence="2">The sequence shown here is derived from an EMBL/GenBank/DDBJ whole genome shotgun (WGS) entry which is preliminary data.</text>
</comment>
<evidence type="ECO:0000313" key="4">
    <source>
        <dbReference type="Proteomes" id="UP000236291"/>
    </source>
</evidence>
<proteinExistence type="predicted"/>
<accession>A0A2K3LA82</accession>
<dbReference type="EMBL" id="ASHM01007851">
    <property type="protein sequence ID" value="PNY15640.1"/>
    <property type="molecule type" value="Genomic_DNA"/>
</dbReference>
<evidence type="ECO:0000313" key="2">
    <source>
        <dbReference type="EMBL" id="PNX75433.1"/>
    </source>
</evidence>
<dbReference type="Proteomes" id="UP000236291">
    <property type="component" value="Unassembled WGS sequence"/>
</dbReference>
<dbReference type="EMBL" id="ASHM01026992">
    <property type="protein sequence ID" value="PNX74083.1"/>
    <property type="molecule type" value="Genomic_DNA"/>
</dbReference>
<dbReference type="AlphaFoldDB" id="A0A2K3LA82"/>
<sequence>MGYTDFGSKQDFYDRLLTKDNLEKRGVILNSSSLCVGGCGSEENVQHLFFNFLMLLLIVWKESLKWLEVSTTFLEGGVDHLKMFKGLVLGEKKVNGILGVIWVANIFVISKARNAVVFRHEGALGRVSEEAKVLSWRILRNRSKDFTFPLYQWLTYPLARIGSVKI</sequence>
<protein>
    <submittedName>
        <fullName evidence="2">Uncharacterized protein</fullName>
    </submittedName>
</protein>
<gene>
    <name evidence="3" type="ORF">L195_g012341</name>
    <name evidence="1" type="ORF">L195_g029994</name>
    <name evidence="2" type="ORF">L195_g031369</name>
</gene>
<dbReference type="EMBL" id="ASHM01029035">
    <property type="protein sequence ID" value="PNX75433.1"/>
    <property type="molecule type" value="Genomic_DNA"/>
</dbReference>